<dbReference type="EMBL" id="KV417658">
    <property type="protein sequence ID" value="KZP11723.1"/>
    <property type="molecule type" value="Genomic_DNA"/>
</dbReference>
<dbReference type="SMART" id="SM01266">
    <property type="entry name" value="Mac"/>
    <property type="match status" value="1"/>
</dbReference>
<comment type="similarity">
    <text evidence="1">Belongs to the transferase hexapeptide repeat family.</text>
</comment>
<dbReference type="AlphaFoldDB" id="A0A166AL51"/>
<keyword evidence="5" id="KW-1185">Reference proteome</keyword>
<dbReference type="SUPFAM" id="SSF51161">
    <property type="entry name" value="Trimeric LpxA-like enzymes"/>
    <property type="match status" value="1"/>
</dbReference>
<dbReference type="InterPro" id="IPR024688">
    <property type="entry name" value="Mac_dom"/>
</dbReference>
<dbReference type="PANTHER" id="PTHR23416">
    <property type="entry name" value="SIALIC ACID SYNTHASE-RELATED"/>
    <property type="match status" value="1"/>
</dbReference>
<evidence type="ECO:0000256" key="1">
    <source>
        <dbReference type="ARBA" id="ARBA00007274"/>
    </source>
</evidence>
<dbReference type="OrthoDB" id="25818at2759"/>
<dbReference type="Gene3D" id="2.160.10.10">
    <property type="entry name" value="Hexapeptide repeat proteins"/>
    <property type="match status" value="1"/>
</dbReference>
<dbReference type="Pfam" id="PF00132">
    <property type="entry name" value="Hexapep"/>
    <property type="match status" value="1"/>
</dbReference>
<feature type="domain" description="Maltose/galactoside acetyltransferase" evidence="3">
    <location>
        <begin position="12"/>
        <end position="64"/>
    </location>
</feature>
<dbReference type="GO" id="GO:0008374">
    <property type="term" value="F:O-acyltransferase activity"/>
    <property type="evidence" value="ECO:0007669"/>
    <property type="project" value="TreeGrafter"/>
</dbReference>
<reference evidence="4 5" key="1">
    <citation type="journal article" date="2016" name="Mol. Biol. Evol.">
        <title>Comparative Genomics of Early-Diverging Mushroom-Forming Fungi Provides Insights into the Origins of Lignocellulose Decay Capabilities.</title>
        <authorList>
            <person name="Nagy L.G."/>
            <person name="Riley R."/>
            <person name="Tritt A."/>
            <person name="Adam C."/>
            <person name="Daum C."/>
            <person name="Floudas D."/>
            <person name="Sun H."/>
            <person name="Yadav J.S."/>
            <person name="Pangilinan J."/>
            <person name="Larsson K.H."/>
            <person name="Matsuura K."/>
            <person name="Barry K."/>
            <person name="Labutti K."/>
            <person name="Kuo R."/>
            <person name="Ohm R.A."/>
            <person name="Bhattacharya S.S."/>
            <person name="Shirouzu T."/>
            <person name="Yoshinaga Y."/>
            <person name="Martin F.M."/>
            <person name="Grigoriev I.V."/>
            <person name="Hibbett D.S."/>
        </authorList>
    </citation>
    <scope>NUCLEOTIDE SEQUENCE [LARGE SCALE GENOMIC DNA]</scope>
    <source>
        <strain evidence="4 5">CBS 109695</strain>
    </source>
</reference>
<gene>
    <name evidence="4" type="ORF">FIBSPDRAFT_986797</name>
</gene>
<name>A0A166AL51_9AGAM</name>
<dbReference type="InterPro" id="IPR018357">
    <property type="entry name" value="Hexapep_transf_CS"/>
</dbReference>
<evidence type="ECO:0000256" key="2">
    <source>
        <dbReference type="ARBA" id="ARBA00022679"/>
    </source>
</evidence>
<sequence>MSSTITYDQTEFQAMIKGDFYSAADPYIRKIATEQAKKVKAINREDDDEKRQEMLVDFFNVKPDANFYVVSPFFCEYGFNTTIGTDSGIGPNTTLSDVCSITIGDRTLIACNVSIITATHPNSPESRQGSRGKEYAKPIVIGDDCWIGANAVILPGIKVGNRVTIGAGAVVTKDIPDGSVAVGEFSRPFSMVLS</sequence>
<dbReference type="Proteomes" id="UP000076532">
    <property type="component" value="Unassembled WGS sequence"/>
</dbReference>
<evidence type="ECO:0000313" key="5">
    <source>
        <dbReference type="Proteomes" id="UP000076532"/>
    </source>
</evidence>
<evidence type="ECO:0000313" key="4">
    <source>
        <dbReference type="EMBL" id="KZP11723.1"/>
    </source>
</evidence>
<dbReference type="STRING" id="436010.A0A166AL51"/>
<dbReference type="InterPro" id="IPR001451">
    <property type="entry name" value="Hexapep"/>
</dbReference>
<dbReference type="PANTHER" id="PTHR23416:SF23">
    <property type="entry name" value="ACETYLTRANSFERASE C18B11.09C-RELATED"/>
    <property type="match status" value="1"/>
</dbReference>
<dbReference type="InterPro" id="IPR051159">
    <property type="entry name" value="Hexapeptide_acetyltransf"/>
</dbReference>
<keyword evidence="2 4" id="KW-0808">Transferase</keyword>
<organism evidence="4 5">
    <name type="scientific">Athelia psychrophila</name>
    <dbReference type="NCBI Taxonomy" id="1759441"/>
    <lineage>
        <taxon>Eukaryota</taxon>
        <taxon>Fungi</taxon>
        <taxon>Dikarya</taxon>
        <taxon>Basidiomycota</taxon>
        <taxon>Agaricomycotina</taxon>
        <taxon>Agaricomycetes</taxon>
        <taxon>Agaricomycetidae</taxon>
        <taxon>Atheliales</taxon>
        <taxon>Atheliaceae</taxon>
        <taxon>Athelia</taxon>
    </lineage>
</organism>
<dbReference type="InterPro" id="IPR011004">
    <property type="entry name" value="Trimer_LpxA-like_sf"/>
</dbReference>
<accession>A0A166AL51</accession>
<proteinExistence type="inferred from homology"/>
<protein>
    <submittedName>
        <fullName evidence="4">O-acetyl transferase</fullName>
    </submittedName>
</protein>
<dbReference type="GO" id="GO:0016407">
    <property type="term" value="F:acetyltransferase activity"/>
    <property type="evidence" value="ECO:0007669"/>
    <property type="project" value="InterPro"/>
</dbReference>
<dbReference type="PROSITE" id="PS00101">
    <property type="entry name" value="HEXAPEP_TRANSFERASES"/>
    <property type="match status" value="1"/>
</dbReference>
<evidence type="ECO:0000259" key="3">
    <source>
        <dbReference type="SMART" id="SM01266"/>
    </source>
</evidence>
<dbReference type="CDD" id="cd03357">
    <property type="entry name" value="LbH_MAT_GAT"/>
    <property type="match status" value="1"/>
</dbReference>